<accession>A0A3P7LTD2</accession>
<evidence type="ECO:0000313" key="1">
    <source>
        <dbReference type="EMBL" id="VDM82362.1"/>
    </source>
</evidence>
<dbReference type="EMBL" id="UYYB01117290">
    <property type="protein sequence ID" value="VDM82362.1"/>
    <property type="molecule type" value="Genomic_DNA"/>
</dbReference>
<protein>
    <submittedName>
        <fullName evidence="1">Uncharacterized protein</fullName>
    </submittedName>
</protein>
<name>A0A3P7LTD2_STRVU</name>
<sequence>MCTAKLTGRPLNYYMSRSCMAVAKAKRDLLRQQLSDDSCLKGEFYRAAKEQARKFPGRRGVTQNHENLTPEEKAIVERGIEEIAQKFRDGERAPSISELIRKIDLSEGEIASIVKAAKRKSQFKRKREVQRICGGLKRIRRGTSLLPDSVWERTEFTENETEEERLMCMTEALCHAVRKYDLHEWGSRFFLSHDRPEAIVHDYVTNMLNDKCDEVATSSRECANAPADATIPPTFTSASAYRVFERVRPSLTARAARYFCPNKSGNTDLIPSIDADLIRKYTAYDRLNIQLHPNILIDTDYLKLKAQVRCILFEPTLLAMAIESQSVEEQRIRDAIDDALNATIHTVFLLLLRRLMAYIRLSVYNLEMILG</sequence>
<dbReference type="AlphaFoldDB" id="A0A3P7LTD2"/>
<dbReference type="OrthoDB" id="2143914at2759"/>
<dbReference type="Proteomes" id="UP000270094">
    <property type="component" value="Unassembled WGS sequence"/>
</dbReference>
<reference evidence="1 2" key="1">
    <citation type="submission" date="2018-11" db="EMBL/GenBank/DDBJ databases">
        <authorList>
            <consortium name="Pathogen Informatics"/>
        </authorList>
    </citation>
    <scope>NUCLEOTIDE SEQUENCE [LARGE SCALE GENOMIC DNA]</scope>
</reference>
<evidence type="ECO:0000313" key="2">
    <source>
        <dbReference type="Proteomes" id="UP000270094"/>
    </source>
</evidence>
<organism evidence="1 2">
    <name type="scientific">Strongylus vulgaris</name>
    <name type="common">Blood worm</name>
    <dbReference type="NCBI Taxonomy" id="40348"/>
    <lineage>
        <taxon>Eukaryota</taxon>
        <taxon>Metazoa</taxon>
        <taxon>Ecdysozoa</taxon>
        <taxon>Nematoda</taxon>
        <taxon>Chromadorea</taxon>
        <taxon>Rhabditida</taxon>
        <taxon>Rhabditina</taxon>
        <taxon>Rhabditomorpha</taxon>
        <taxon>Strongyloidea</taxon>
        <taxon>Strongylidae</taxon>
        <taxon>Strongylus</taxon>
    </lineage>
</organism>
<proteinExistence type="predicted"/>
<keyword evidence="2" id="KW-1185">Reference proteome</keyword>
<gene>
    <name evidence="1" type="ORF">SVUK_LOCUS17360</name>
</gene>